<reference evidence="7 8" key="1">
    <citation type="submission" date="2019-07" db="EMBL/GenBank/DDBJ databases">
        <title>Whole genome shotgun sequence of Aneurinibacillus danicus NBRC 102444.</title>
        <authorList>
            <person name="Hosoyama A."/>
            <person name="Uohara A."/>
            <person name="Ohji S."/>
            <person name="Ichikawa N."/>
        </authorList>
    </citation>
    <scope>NUCLEOTIDE SEQUENCE [LARGE SCALE GENOMIC DNA]</scope>
    <source>
        <strain evidence="7 8">NBRC 102444</strain>
    </source>
</reference>
<evidence type="ECO:0000313" key="7">
    <source>
        <dbReference type="EMBL" id="GEN35670.1"/>
    </source>
</evidence>
<keyword evidence="5" id="KW-0460">Magnesium</keyword>
<evidence type="ECO:0000256" key="3">
    <source>
        <dbReference type="ARBA" id="ARBA00022741"/>
    </source>
</evidence>
<dbReference type="AlphaFoldDB" id="A0A511V9R6"/>
<keyword evidence="4" id="KW-0067">ATP-binding</keyword>
<protein>
    <submittedName>
        <fullName evidence="7">Glutathionylspermidine synthase</fullName>
    </submittedName>
</protein>
<sequence>MEREMNYEERRAALYDPFRKEGIFTWDWMHGEEYALADIHLITETERRELAEATERLGRVFTRTISVVRQASVELLAEMGIPREAWKALRVAVWEEVPTVIGRFDFAQTAQGWKMLELNSDTPTGIVEAFHVNEQACRFFGKKNPNSRMELHLTRAFQMIIEKYRELGYSTDTIVFSALDWHEEDAGTTKYLLAISGLTGTFAALKDLRVYNDRLCVLKPDGEHVPIDILYRLHALEKLAEETDTDGYPTGAHVLDIIARRKLAVINPPSAFIAQTKALQGLIWSLYEAGEFFTAEERDTIGRYMLPTYFENCFAGKAPYAVKPIFGREGGGVTLYDIHNQVVERDREELYWEQPMIYQQMAELPSITVETLKGPYAGYLLWGSFLIGGRASAIVARVGGRITGNLSYYLPVGLEDVQNHHGVSAATLT</sequence>
<proteinExistence type="predicted"/>
<evidence type="ECO:0000256" key="4">
    <source>
        <dbReference type="ARBA" id="ARBA00022840"/>
    </source>
</evidence>
<dbReference type="Gene3D" id="3.30.1490.330">
    <property type="match status" value="1"/>
</dbReference>
<evidence type="ECO:0000313" key="8">
    <source>
        <dbReference type="Proteomes" id="UP000321157"/>
    </source>
</evidence>
<dbReference type="SUPFAM" id="SSF52440">
    <property type="entry name" value="PreATP-grasp domain"/>
    <property type="match status" value="1"/>
</dbReference>
<accession>A0A511V9R6</accession>
<dbReference type="OrthoDB" id="9765517at2"/>
<comment type="caution">
    <text evidence="7">The sequence shown here is derived from an EMBL/GenBank/DDBJ whole genome shotgun (WGS) entry which is preliminary data.</text>
</comment>
<dbReference type="InterPro" id="IPR016185">
    <property type="entry name" value="PreATP-grasp_dom_sf"/>
</dbReference>
<keyword evidence="1" id="KW-0436">Ligase</keyword>
<name>A0A511V9R6_9BACL</name>
<dbReference type="SUPFAM" id="SSF56059">
    <property type="entry name" value="Glutathione synthetase ATP-binding domain-like"/>
    <property type="match status" value="1"/>
</dbReference>
<evidence type="ECO:0000256" key="5">
    <source>
        <dbReference type="ARBA" id="ARBA00022842"/>
    </source>
</evidence>
<dbReference type="GO" id="GO:0005524">
    <property type="term" value="F:ATP binding"/>
    <property type="evidence" value="ECO:0007669"/>
    <property type="project" value="UniProtKB-KW"/>
</dbReference>
<evidence type="ECO:0000256" key="2">
    <source>
        <dbReference type="ARBA" id="ARBA00022723"/>
    </source>
</evidence>
<keyword evidence="3" id="KW-0547">Nucleotide-binding</keyword>
<dbReference type="RefSeq" id="WP_146811197.1">
    <property type="nucleotide sequence ID" value="NZ_BJXX01000145.1"/>
</dbReference>
<dbReference type="InterPro" id="IPR005494">
    <property type="entry name" value="GSPS_pre-ATP-grasp-like_dom"/>
</dbReference>
<dbReference type="EMBL" id="BJXX01000145">
    <property type="protein sequence ID" value="GEN35670.1"/>
    <property type="molecule type" value="Genomic_DNA"/>
</dbReference>
<feature type="domain" description="Glutathionylspermidine synthase pre-ATP-grasp-like" evidence="6">
    <location>
        <begin position="24"/>
        <end position="411"/>
    </location>
</feature>
<dbReference type="GO" id="GO:0016874">
    <property type="term" value="F:ligase activity"/>
    <property type="evidence" value="ECO:0007669"/>
    <property type="project" value="UniProtKB-KW"/>
</dbReference>
<keyword evidence="2" id="KW-0479">Metal-binding</keyword>
<dbReference type="GO" id="GO:0046872">
    <property type="term" value="F:metal ion binding"/>
    <property type="evidence" value="ECO:0007669"/>
    <property type="project" value="UniProtKB-KW"/>
</dbReference>
<keyword evidence="8" id="KW-1185">Reference proteome</keyword>
<dbReference type="Proteomes" id="UP000321157">
    <property type="component" value="Unassembled WGS sequence"/>
</dbReference>
<evidence type="ECO:0000256" key="1">
    <source>
        <dbReference type="ARBA" id="ARBA00022598"/>
    </source>
</evidence>
<evidence type="ECO:0000259" key="6">
    <source>
        <dbReference type="Pfam" id="PF03738"/>
    </source>
</evidence>
<organism evidence="7 8">
    <name type="scientific">Aneurinibacillus danicus</name>
    <dbReference type="NCBI Taxonomy" id="267746"/>
    <lineage>
        <taxon>Bacteria</taxon>
        <taxon>Bacillati</taxon>
        <taxon>Bacillota</taxon>
        <taxon>Bacilli</taxon>
        <taxon>Bacillales</taxon>
        <taxon>Paenibacillaceae</taxon>
        <taxon>Aneurinibacillus group</taxon>
        <taxon>Aneurinibacillus</taxon>
    </lineage>
</organism>
<gene>
    <name evidence="7" type="ORF">ADA01nite_31300</name>
</gene>
<dbReference type="Pfam" id="PF03738">
    <property type="entry name" value="GSP_synth"/>
    <property type="match status" value="1"/>
</dbReference>